<dbReference type="InterPro" id="IPR032816">
    <property type="entry name" value="VTT_dom"/>
</dbReference>
<feature type="region of interest" description="Disordered" evidence="6">
    <location>
        <begin position="345"/>
        <end position="365"/>
    </location>
</feature>
<name>A0A7R9BIJ8_9CRUS</name>
<dbReference type="GO" id="GO:0000045">
    <property type="term" value="P:autophagosome assembly"/>
    <property type="evidence" value="ECO:0007669"/>
    <property type="project" value="TreeGrafter"/>
</dbReference>
<reference evidence="9" key="1">
    <citation type="submission" date="2020-11" db="EMBL/GenBank/DDBJ databases">
        <authorList>
            <person name="Tran Van P."/>
        </authorList>
    </citation>
    <scope>NUCLEOTIDE SEQUENCE</scope>
</reference>
<dbReference type="AlphaFoldDB" id="A0A7R9BIJ8"/>
<dbReference type="InterPro" id="IPR045014">
    <property type="entry name" value="TM41A/B"/>
</dbReference>
<dbReference type="Proteomes" id="UP000678499">
    <property type="component" value="Unassembled WGS sequence"/>
</dbReference>
<keyword evidence="3 7" id="KW-1133">Transmembrane helix</keyword>
<evidence type="ECO:0000256" key="1">
    <source>
        <dbReference type="ARBA" id="ARBA00004141"/>
    </source>
</evidence>
<feature type="domain" description="VTT" evidence="8">
    <location>
        <begin position="23"/>
        <end position="135"/>
    </location>
</feature>
<keyword evidence="4 7" id="KW-0472">Membrane</keyword>
<proteinExistence type="inferred from homology"/>
<evidence type="ECO:0000256" key="7">
    <source>
        <dbReference type="SAM" id="Phobius"/>
    </source>
</evidence>
<dbReference type="EMBL" id="CAJPEX010000362">
    <property type="protein sequence ID" value="CAG0915282.1"/>
    <property type="molecule type" value="Genomic_DNA"/>
</dbReference>
<accession>A0A7R9BIJ8</accession>
<organism evidence="9">
    <name type="scientific">Notodromas monacha</name>
    <dbReference type="NCBI Taxonomy" id="399045"/>
    <lineage>
        <taxon>Eukaryota</taxon>
        <taxon>Metazoa</taxon>
        <taxon>Ecdysozoa</taxon>
        <taxon>Arthropoda</taxon>
        <taxon>Crustacea</taxon>
        <taxon>Oligostraca</taxon>
        <taxon>Ostracoda</taxon>
        <taxon>Podocopa</taxon>
        <taxon>Podocopida</taxon>
        <taxon>Cypridocopina</taxon>
        <taxon>Cypridoidea</taxon>
        <taxon>Cyprididae</taxon>
        <taxon>Notodromas</taxon>
    </lineage>
</organism>
<comment type="subcellular location">
    <subcellularLocation>
        <location evidence="1">Membrane</location>
        <topology evidence="1">Multi-pass membrane protein</topology>
    </subcellularLocation>
</comment>
<evidence type="ECO:0000256" key="3">
    <source>
        <dbReference type="ARBA" id="ARBA00022989"/>
    </source>
</evidence>
<dbReference type="EMBL" id="OA882399">
    <property type="protein sequence ID" value="CAD7275130.1"/>
    <property type="molecule type" value="Genomic_DNA"/>
</dbReference>
<evidence type="ECO:0000313" key="10">
    <source>
        <dbReference type="Proteomes" id="UP000678499"/>
    </source>
</evidence>
<evidence type="ECO:0000256" key="2">
    <source>
        <dbReference type="ARBA" id="ARBA00022692"/>
    </source>
</evidence>
<dbReference type="PANTHER" id="PTHR43220">
    <property type="match status" value="1"/>
</dbReference>
<keyword evidence="10" id="KW-1185">Reference proteome</keyword>
<gene>
    <name evidence="9" type="ORF">NMOB1V02_LOCUS2933</name>
</gene>
<dbReference type="PANTHER" id="PTHR43220:SF18">
    <property type="entry name" value="TRANSMEMBRANE PROTEIN 41B"/>
    <property type="match status" value="1"/>
</dbReference>
<evidence type="ECO:0000313" key="9">
    <source>
        <dbReference type="EMBL" id="CAD7275130.1"/>
    </source>
</evidence>
<sequence length="429" mass="48445">MTALMHAFAIPAWIINAWEGGMSAFFPFCSAILCLVAGKVLGTVLAYFASKLLLGEKFQGEENDRLEYFNQLVRKYENGKLTIFLTRLQMNDDELFPQTFVNYAAPICNVGLHYLLLSSTIAALPQSTLTVTLGRLYPTVYALQDGTDKSWEKVPFHLMFIAGVLRWVPNAICRQLTREFSSDLRYKDRSCWRLPKGFKSASLTNVAESASTIFRACSDNPGALMSAIRSQCSHWSMTSFVYPRWAPTLSLATCDDESSSQESNADLNEALKSLVNDRNDKLPGDHRHLLFENVDPIYEEKYCPELRMSDMKDSVTSVTPYSIVDKADSLGILLDDGSDTNISTSKQPVFCGRQPSRIDNDDDEENNDFKQVVHLYSTQEDDDPATGRVWEQGSWKTELMMRGKQSSSCPYFNRLKEKMLGQMKPGIHR</sequence>
<dbReference type="GO" id="GO:0016020">
    <property type="term" value="C:membrane"/>
    <property type="evidence" value="ECO:0007669"/>
    <property type="project" value="UniProtKB-SubCell"/>
</dbReference>
<keyword evidence="2 7" id="KW-0812">Transmembrane</keyword>
<comment type="similarity">
    <text evidence="5">Belongs to the TMEM41 family.</text>
</comment>
<evidence type="ECO:0000259" key="8">
    <source>
        <dbReference type="Pfam" id="PF09335"/>
    </source>
</evidence>
<dbReference type="Pfam" id="PF09335">
    <property type="entry name" value="VTT_dom"/>
    <property type="match status" value="1"/>
</dbReference>
<evidence type="ECO:0000256" key="6">
    <source>
        <dbReference type="SAM" id="MobiDB-lite"/>
    </source>
</evidence>
<feature type="transmembrane region" description="Helical" evidence="7">
    <location>
        <begin position="25"/>
        <end position="49"/>
    </location>
</feature>
<evidence type="ECO:0000256" key="4">
    <source>
        <dbReference type="ARBA" id="ARBA00023136"/>
    </source>
</evidence>
<evidence type="ECO:0000256" key="5">
    <source>
        <dbReference type="ARBA" id="ARBA00025797"/>
    </source>
</evidence>
<protein>
    <recommendedName>
        <fullName evidence="8">VTT domain-containing protein</fullName>
    </recommendedName>
</protein>